<accession>A0ACC5Y072</accession>
<dbReference type="EMBL" id="CM040975">
    <property type="protein sequence ID" value="MCJ8728927.1"/>
    <property type="molecule type" value="Genomic_DNA"/>
</dbReference>
<proteinExistence type="predicted"/>
<feature type="non-terminal residue" evidence="1">
    <location>
        <position position="136"/>
    </location>
</feature>
<evidence type="ECO:0000313" key="1">
    <source>
        <dbReference type="EMBL" id="MCJ8728927.1"/>
    </source>
</evidence>
<reference evidence="1" key="1">
    <citation type="submission" date="2020-02" db="EMBL/GenBank/DDBJ databases">
        <title>Genome sequencing of the panga catfish, Pangasius djambal.</title>
        <authorList>
            <person name="Wen M."/>
            <person name="Zahm M."/>
            <person name="Roques C."/>
            <person name="Cabau C."/>
            <person name="Klopp C."/>
            <person name="Donnadieu C."/>
            <person name="Jouanno E."/>
            <person name="Avarre J.-C."/>
            <person name="Campet M."/>
            <person name="Ha T."/>
            <person name="Dugue R."/>
            <person name="Lampietro C."/>
            <person name="Louis A."/>
            <person name="Herpin A."/>
            <person name="Echchiki A."/>
            <person name="Berthelot C."/>
            <person name="Parey E."/>
            <person name="Roest-Crollius H."/>
            <person name="Braasch I."/>
            <person name="Postlethwait J.H."/>
            <person name="Bobe J."/>
            <person name="Montfort J."/>
            <person name="Bouchez O."/>
            <person name="Begum T."/>
            <person name="Schartl M."/>
            <person name="Gustiano R."/>
            <person name="Guiguen Y."/>
        </authorList>
    </citation>
    <scope>NUCLEOTIDE SEQUENCE</scope>
    <source>
        <tissue evidence="1">Fin clip</tissue>
    </source>
</reference>
<gene>
    <name evidence="1" type="ORF">PDJAM_G00009980</name>
</gene>
<comment type="caution">
    <text evidence="1">The sequence shown here is derived from an EMBL/GenBank/DDBJ whole genome shotgun (WGS) entry which is preliminary data.</text>
</comment>
<sequence>SQVLSIGSQTLLNRSGSLSNLGLKILSQRGHGLLEFLQVLIYFLSEIFSVGLQLGLQLLHFLLQTSRELLGLLQQGSFQSFRVKGLSVGSHSYSQLLHSLLNLGLQILSIGLQFVSHSGQVLLKTLLQNFSLLGDF</sequence>
<name>A0ACC5Y072_9TELE</name>
<dbReference type="Proteomes" id="UP000830395">
    <property type="component" value="Chromosome 1"/>
</dbReference>
<evidence type="ECO:0000313" key="2">
    <source>
        <dbReference type="Proteomes" id="UP000830395"/>
    </source>
</evidence>
<protein>
    <submittedName>
        <fullName evidence="1">Uncharacterized protein</fullName>
    </submittedName>
</protein>
<keyword evidence="2" id="KW-1185">Reference proteome</keyword>
<organism evidence="1 2">
    <name type="scientific">Pangasius djambal</name>
    <dbReference type="NCBI Taxonomy" id="1691987"/>
    <lineage>
        <taxon>Eukaryota</taxon>
        <taxon>Metazoa</taxon>
        <taxon>Chordata</taxon>
        <taxon>Craniata</taxon>
        <taxon>Vertebrata</taxon>
        <taxon>Euteleostomi</taxon>
        <taxon>Actinopterygii</taxon>
        <taxon>Neopterygii</taxon>
        <taxon>Teleostei</taxon>
        <taxon>Ostariophysi</taxon>
        <taxon>Siluriformes</taxon>
        <taxon>Pangasiidae</taxon>
        <taxon>Pangasius</taxon>
    </lineage>
</organism>
<feature type="non-terminal residue" evidence="1">
    <location>
        <position position="1"/>
    </location>
</feature>